<evidence type="ECO:0000256" key="3">
    <source>
        <dbReference type="ARBA" id="ARBA00022475"/>
    </source>
</evidence>
<name>F2KMI7_ARCVS</name>
<feature type="transmembrane region" description="Helical" evidence="7">
    <location>
        <begin position="198"/>
        <end position="219"/>
    </location>
</feature>
<feature type="transmembrane region" description="Helical" evidence="7">
    <location>
        <begin position="283"/>
        <end position="304"/>
    </location>
</feature>
<dbReference type="STRING" id="693661.Arcve_1176"/>
<dbReference type="KEGG" id="ave:Arcve_1176"/>
<dbReference type="GeneID" id="10394293"/>
<dbReference type="PANTHER" id="PTHR30106">
    <property type="entry name" value="INNER MEMBRANE PROTEIN YEIH-RELATED"/>
    <property type="match status" value="1"/>
</dbReference>
<evidence type="ECO:0000256" key="7">
    <source>
        <dbReference type="SAM" id="Phobius"/>
    </source>
</evidence>
<dbReference type="HOGENOM" id="CLU_867684_0_0_2"/>
<feature type="transmembrane region" description="Helical" evidence="7">
    <location>
        <begin position="110"/>
        <end position="131"/>
    </location>
</feature>
<evidence type="ECO:0000256" key="2">
    <source>
        <dbReference type="ARBA" id="ARBA00007977"/>
    </source>
</evidence>
<dbReference type="OrthoDB" id="26684at2157"/>
<dbReference type="eggNOG" id="arCOG03873">
    <property type="taxonomic scope" value="Archaea"/>
</dbReference>
<dbReference type="PANTHER" id="PTHR30106:SF2">
    <property type="entry name" value="UPF0324 INNER MEMBRANE PROTEIN YEIH"/>
    <property type="match status" value="1"/>
</dbReference>
<evidence type="ECO:0000313" key="9">
    <source>
        <dbReference type="Proteomes" id="UP000008136"/>
    </source>
</evidence>
<comment type="subcellular location">
    <subcellularLocation>
        <location evidence="1">Cell membrane</location>
        <topology evidence="1">Multi-pass membrane protein</topology>
    </subcellularLocation>
</comment>
<dbReference type="Pfam" id="PF03601">
    <property type="entry name" value="Cons_hypoth698"/>
    <property type="match status" value="1"/>
</dbReference>
<sequence>MGLLLPVALGIAAYIVSRFYPALDALFLALIFGIFFGGVVGKGNVEKIAEKSLSITLPVGIVLYGANVKFPNFYEISLPILILTFISALFMGLSVFVIAKRLGVGGKLPVLLACGTAICGASAIAIVSSILKPSKEEFSTAVIVITIVGLTGAAVYPALHGFLTKDDFATVCGATLHQTGLVKIASKDFGSDVLQKALTVKSIRIALIAVVALLVSLIYAEHRFYVPGYIVGFLIMSFMSSTYLGGWSDWIEPVSTIAFSTTLASIGLCVSRQDIQRARLSPLVASYIGWFFTSATIIAILRWLI</sequence>
<feature type="transmembrane region" description="Helical" evidence="7">
    <location>
        <begin position="137"/>
        <end position="156"/>
    </location>
</feature>
<evidence type="ECO:0000256" key="5">
    <source>
        <dbReference type="ARBA" id="ARBA00022989"/>
    </source>
</evidence>
<evidence type="ECO:0000256" key="1">
    <source>
        <dbReference type="ARBA" id="ARBA00004651"/>
    </source>
</evidence>
<keyword evidence="9" id="KW-1185">Reference proteome</keyword>
<organism evidence="8 9">
    <name type="scientific">Archaeoglobus veneficus (strain DSM 11195 / SNP6)</name>
    <dbReference type="NCBI Taxonomy" id="693661"/>
    <lineage>
        <taxon>Archaea</taxon>
        <taxon>Methanobacteriati</taxon>
        <taxon>Methanobacteriota</taxon>
        <taxon>Archaeoglobi</taxon>
        <taxon>Archaeoglobales</taxon>
        <taxon>Archaeoglobaceae</taxon>
        <taxon>Archaeoglobus</taxon>
    </lineage>
</organism>
<dbReference type="RefSeq" id="WP_013683847.1">
    <property type="nucleotide sequence ID" value="NC_015320.1"/>
</dbReference>
<dbReference type="EMBL" id="CP002588">
    <property type="protein sequence ID" value="AEA47184.1"/>
    <property type="molecule type" value="Genomic_DNA"/>
</dbReference>
<feature type="transmembrane region" description="Helical" evidence="7">
    <location>
        <begin position="76"/>
        <end position="98"/>
    </location>
</feature>
<evidence type="ECO:0000256" key="6">
    <source>
        <dbReference type="ARBA" id="ARBA00023136"/>
    </source>
</evidence>
<dbReference type="AlphaFoldDB" id="F2KMI7"/>
<keyword evidence="5 7" id="KW-1133">Transmembrane helix</keyword>
<keyword evidence="6 7" id="KW-0472">Membrane</keyword>
<proteinExistence type="inferred from homology"/>
<feature type="transmembrane region" description="Helical" evidence="7">
    <location>
        <begin position="250"/>
        <end position="271"/>
    </location>
</feature>
<accession>F2KMI7</accession>
<keyword evidence="4 7" id="KW-0812">Transmembrane</keyword>
<feature type="transmembrane region" description="Helical" evidence="7">
    <location>
        <begin position="226"/>
        <end position="244"/>
    </location>
</feature>
<evidence type="ECO:0000313" key="8">
    <source>
        <dbReference type="EMBL" id="AEA47184.1"/>
    </source>
</evidence>
<dbReference type="GO" id="GO:0005886">
    <property type="term" value="C:plasma membrane"/>
    <property type="evidence" value="ECO:0007669"/>
    <property type="project" value="UniProtKB-SubCell"/>
</dbReference>
<feature type="transmembrane region" description="Helical" evidence="7">
    <location>
        <begin position="23"/>
        <end position="41"/>
    </location>
</feature>
<reference evidence="8 9" key="1">
    <citation type="submission" date="2011-03" db="EMBL/GenBank/DDBJ databases">
        <title>The complete genome of Archaeoglobus veneficus SNP6.</title>
        <authorList>
            <consortium name="US DOE Joint Genome Institute (JGI-PGF)"/>
            <person name="Lucas S."/>
            <person name="Copeland A."/>
            <person name="Lapidus A."/>
            <person name="Bruce D."/>
            <person name="Goodwin L."/>
            <person name="Pitluck S."/>
            <person name="Kyrpides N."/>
            <person name="Mavromatis K."/>
            <person name="Pagani I."/>
            <person name="Ivanova N."/>
            <person name="Mikhailova N."/>
            <person name="Lu M."/>
            <person name="Detter J.C."/>
            <person name="Tapia R."/>
            <person name="Han C."/>
            <person name="Land M."/>
            <person name="Hauser L."/>
            <person name="Markowitz V."/>
            <person name="Cheng J.-F."/>
            <person name="Hugenholtz P."/>
            <person name="Woyke T."/>
            <person name="Wu D."/>
            <person name="Spring S."/>
            <person name="Brambilla E."/>
            <person name="Klenk H.-P."/>
            <person name="Eisen J.A."/>
        </authorList>
    </citation>
    <scope>NUCLEOTIDE SEQUENCE [LARGE SCALE GENOMIC DNA]</scope>
    <source>
        <strain>SNP6</strain>
    </source>
</reference>
<dbReference type="InterPro" id="IPR018383">
    <property type="entry name" value="UPF0324_pro"/>
</dbReference>
<dbReference type="Proteomes" id="UP000008136">
    <property type="component" value="Chromosome"/>
</dbReference>
<gene>
    <name evidence="8" type="ordered locus">Arcve_1176</name>
</gene>
<keyword evidence="3" id="KW-1003">Cell membrane</keyword>
<comment type="similarity">
    <text evidence="2">Belongs to the UPF0324 family.</text>
</comment>
<protein>
    <submittedName>
        <fullName evidence="8">Uncharacterized protein family UPF0324</fullName>
    </submittedName>
</protein>
<evidence type="ECO:0000256" key="4">
    <source>
        <dbReference type="ARBA" id="ARBA00022692"/>
    </source>
</evidence>